<gene>
    <name evidence="4" type="ORF">AC812_12215</name>
</gene>
<dbReference type="RefSeq" id="WP_061918867.1">
    <property type="nucleotide sequence ID" value="NZ_DF967971.1"/>
</dbReference>
<organism evidence="4 5">
    <name type="scientific">Bellilinea caldifistulae</name>
    <dbReference type="NCBI Taxonomy" id="360411"/>
    <lineage>
        <taxon>Bacteria</taxon>
        <taxon>Bacillati</taxon>
        <taxon>Chloroflexota</taxon>
        <taxon>Anaerolineae</taxon>
        <taxon>Anaerolineales</taxon>
        <taxon>Anaerolineaceae</taxon>
        <taxon>Bellilinea</taxon>
    </lineage>
</organism>
<dbReference type="SUPFAM" id="SSF81301">
    <property type="entry name" value="Nucleotidyltransferase"/>
    <property type="match status" value="1"/>
</dbReference>
<evidence type="ECO:0000256" key="2">
    <source>
        <dbReference type="ARBA" id="ARBA00022695"/>
    </source>
</evidence>
<dbReference type="GO" id="GO:0003677">
    <property type="term" value="F:DNA binding"/>
    <property type="evidence" value="ECO:0007669"/>
    <property type="project" value="InterPro"/>
</dbReference>
<dbReference type="AlphaFoldDB" id="A0A0P6XZG3"/>
<reference evidence="4 5" key="1">
    <citation type="submission" date="2015-07" db="EMBL/GenBank/DDBJ databases">
        <title>Draft genome of Bellilinea caldifistulae DSM 17877.</title>
        <authorList>
            <person name="Hemp J."/>
            <person name="Ward L.M."/>
            <person name="Pace L.A."/>
            <person name="Fischer W.W."/>
        </authorList>
    </citation>
    <scope>NUCLEOTIDE SEQUENCE [LARGE SCALE GENOMIC DNA]</scope>
    <source>
        <strain evidence="4 5">GOMI-1</strain>
    </source>
</reference>
<dbReference type="Pfam" id="PF14791">
    <property type="entry name" value="DNA_pol_B_thumb"/>
    <property type="match status" value="1"/>
</dbReference>
<dbReference type="InterPro" id="IPR022312">
    <property type="entry name" value="DNA_pol_X"/>
</dbReference>
<evidence type="ECO:0000259" key="3">
    <source>
        <dbReference type="Pfam" id="PF14791"/>
    </source>
</evidence>
<dbReference type="Proteomes" id="UP000050514">
    <property type="component" value="Unassembled WGS sequence"/>
</dbReference>
<evidence type="ECO:0000256" key="1">
    <source>
        <dbReference type="ARBA" id="ARBA00022679"/>
    </source>
</evidence>
<comment type="caution">
    <text evidence="4">The sequence shown here is derived from an EMBL/GenBank/DDBJ whole genome shotgun (WGS) entry which is preliminary data.</text>
</comment>
<feature type="domain" description="DNA polymerase beta thumb" evidence="3">
    <location>
        <begin position="128"/>
        <end position="185"/>
    </location>
</feature>
<dbReference type="Gene3D" id="3.30.460.10">
    <property type="entry name" value="Beta Polymerase, domain 2"/>
    <property type="match status" value="1"/>
</dbReference>
<dbReference type="GO" id="GO:0006281">
    <property type="term" value="P:DNA repair"/>
    <property type="evidence" value="ECO:0007669"/>
    <property type="project" value="InterPro"/>
</dbReference>
<dbReference type="InterPro" id="IPR043519">
    <property type="entry name" value="NT_sf"/>
</dbReference>
<dbReference type="InterPro" id="IPR037160">
    <property type="entry name" value="DNA_Pol_thumb_sf"/>
</dbReference>
<dbReference type="EMBL" id="LGHJ01000017">
    <property type="protein sequence ID" value="KPL74553.1"/>
    <property type="molecule type" value="Genomic_DNA"/>
</dbReference>
<proteinExistence type="predicted"/>
<name>A0A0P6XZG3_9CHLR</name>
<dbReference type="GO" id="GO:0003887">
    <property type="term" value="F:DNA-directed DNA polymerase activity"/>
    <property type="evidence" value="ECO:0007669"/>
    <property type="project" value="InterPro"/>
</dbReference>
<evidence type="ECO:0000313" key="5">
    <source>
        <dbReference type="Proteomes" id="UP000050514"/>
    </source>
</evidence>
<protein>
    <recommendedName>
        <fullName evidence="3">DNA polymerase beta thumb domain-containing protein</fullName>
    </recommendedName>
</protein>
<dbReference type="PRINTS" id="PR00869">
    <property type="entry name" value="DNAPOLX"/>
</dbReference>
<dbReference type="Gene3D" id="3.30.210.10">
    <property type="entry name" value="DNA polymerase, thumb domain"/>
    <property type="match status" value="1"/>
</dbReference>
<keyword evidence="1" id="KW-0808">Transferase</keyword>
<keyword evidence="5" id="KW-1185">Reference proteome</keyword>
<keyword evidence="2" id="KW-0548">Nucleotidyltransferase</keyword>
<dbReference type="InterPro" id="IPR029398">
    <property type="entry name" value="PolB_thumb"/>
</dbReference>
<accession>A0A0P6XZG3</accession>
<evidence type="ECO:0000313" key="4">
    <source>
        <dbReference type="EMBL" id="KPL74553.1"/>
    </source>
</evidence>
<dbReference type="STRING" id="360411.AC812_12215"/>
<sequence>MKKEFTLKDAQEAANEIANILRPVCHRVEIAGSIRRECNKVHDIDIVIWPIVETLRIEQIGLFGQGECIVNIYPGRLLQLFDKKGWGTFNPKEYPRKLNFQYVQYGEIPVELYICEHDGSNFEALWQLRTGSAEFNRNLAVRAMRLGLQYRAGYGIFRGEERIDDGTEAGIFTALGLKLVNPAERR</sequence>